<dbReference type="Proteomes" id="UP000058114">
    <property type="component" value="Chromosome"/>
</dbReference>
<dbReference type="EMBL" id="CP013067">
    <property type="protein sequence ID" value="ALP43504.1"/>
    <property type="molecule type" value="Genomic_DNA"/>
</dbReference>
<gene>
    <name evidence="2" type="ORF">LA374_06785</name>
    <name evidence="1" type="ORF">WL1483_4085</name>
</gene>
<sequence length="55" mass="5822">MSGILITLCGGLVLIAAYQYRLRSAALLGLSMTLLPWFFDAKLQAIASYALGSGT</sequence>
<dbReference type="KEGG" id="asr:WL1483_4085"/>
<protein>
    <submittedName>
        <fullName evidence="1">Uncharacterized protein</fullName>
    </submittedName>
</protein>
<dbReference type="PATRIC" id="fig|652.5.peg.262"/>
<name>A0A0S2SP71_9GAMM</name>
<evidence type="ECO:0000313" key="4">
    <source>
        <dbReference type="Proteomes" id="UP000774958"/>
    </source>
</evidence>
<evidence type="ECO:0000313" key="2">
    <source>
        <dbReference type="EMBL" id="MBZ6065908.1"/>
    </source>
</evidence>
<dbReference type="Proteomes" id="UP000774958">
    <property type="component" value="Unassembled WGS sequence"/>
</dbReference>
<accession>A0A0S2SP71</accession>
<dbReference type="RefSeq" id="WP_168929940.1">
    <property type="nucleotide sequence ID" value="NZ_CDDB01000049.1"/>
</dbReference>
<evidence type="ECO:0000313" key="1">
    <source>
        <dbReference type="EMBL" id="ALP43504.1"/>
    </source>
</evidence>
<organism evidence="1 3">
    <name type="scientific">Aeromonas schubertii</name>
    <dbReference type="NCBI Taxonomy" id="652"/>
    <lineage>
        <taxon>Bacteria</taxon>
        <taxon>Pseudomonadati</taxon>
        <taxon>Pseudomonadota</taxon>
        <taxon>Gammaproteobacteria</taxon>
        <taxon>Aeromonadales</taxon>
        <taxon>Aeromonadaceae</taxon>
        <taxon>Aeromonas</taxon>
    </lineage>
</organism>
<evidence type="ECO:0000313" key="3">
    <source>
        <dbReference type="Proteomes" id="UP000058114"/>
    </source>
</evidence>
<reference evidence="3" key="1">
    <citation type="submission" date="2015-10" db="EMBL/GenBank/DDBJ databases">
        <title>Complete Genome Sequence of Aeromonas schubertii strain WL1483.</title>
        <authorList>
            <person name="Liu L."/>
        </authorList>
    </citation>
    <scope>NUCLEOTIDE SEQUENCE [LARGE SCALE GENOMIC DNA]</scope>
    <source>
        <strain evidence="3">WL1483</strain>
    </source>
</reference>
<dbReference type="EMBL" id="JAIRBT010000007">
    <property type="protein sequence ID" value="MBZ6065908.1"/>
    <property type="molecule type" value="Genomic_DNA"/>
</dbReference>
<reference evidence="1 3" key="2">
    <citation type="journal article" date="2016" name="Genome Announc.">
        <title>Complete Genome Sequence of the Highly Virulent Aeromonas schubertii Strain WL1483, Isolated from Diseased Snakehead Fish (Channa argus) in China.</title>
        <authorList>
            <person name="Liu L."/>
            <person name="Li N."/>
            <person name="Zhang D."/>
            <person name="Fu X."/>
            <person name="Shi C."/>
            <person name="Lin Q."/>
            <person name="Hao G."/>
        </authorList>
    </citation>
    <scope>NUCLEOTIDE SEQUENCE [LARGE SCALE GENOMIC DNA]</scope>
    <source>
        <strain evidence="1 3">WL1483</strain>
    </source>
</reference>
<reference evidence="2 4" key="3">
    <citation type="submission" date="2021-09" db="EMBL/GenBank/DDBJ databases">
        <title>Aeromonas schubertii isolated from Asian sea bass.</title>
        <authorList>
            <person name="Pinpimai K."/>
        </authorList>
    </citation>
    <scope>NUCLEOTIDE SEQUENCE [LARGE SCALE GENOMIC DNA]</scope>
    <source>
        <strain evidence="2 4">CHULA2021a</strain>
    </source>
</reference>
<proteinExistence type="predicted"/>
<keyword evidence="4" id="KW-1185">Reference proteome</keyword>
<dbReference type="AlphaFoldDB" id="A0A0S2SP71"/>